<keyword evidence="3" id="KW-0998">Cell outer membrane</keyword>
<evidence type="ECO:0000256" key="3">
    <source>
        <dbReference type="ARBA" id="ARBA00023237"/>
    </source>
</evidence>
<dbReference type="EMBL" id="JANIBM010000023">
    <property type="protein sequence ID" value="MCQ8182423.1"/>
    <property type="molecule type" value="Genomic_DNA"/>
</dbReference>
<dbReference type="PRINTS" id="PR01021">
    <property type="entry name" value="OMPADOMAIN"/>
</dbReference>
<name>A0ABT1UJL2_9GAMM</name>
<feature type="compositionally biased region" description="Low complexity" evidence="5">
    <location>
        <begin position="99"/>
        <end position="121"/>
    </location>
</feature>
<keyword evidence="6" id="KW-0812">Transmembrane</keyword>
<dbReference type="Gene3D" id="3.30.1330.60">
    <property type="entry name" value="OmpA-like domain"/>
    <property type="match status" value="1"/>
</dbReference>
<dbReference type="Pfam" id="PF00691">
    <property type="entry name" value="OmpA"/>
    <property type="match status" value="1"/>
</dbReference>
<dbReference type="Proteomes" id="UP001524569">
    <property type="component" value="Unassembled WGS sequence"/>
</dbReference>
<keyword evidence="9" id="KW-1185">Reference proteome</keyword>
<dbReference type="InterPro" id="IPR006664">
    <property type="entry name" value="OMP_bac"/>
</dbReference>
<evidence type="ECO:0000256" key="1">
    <source>
        <dbReference type="ARBA" id="ARBA00004442"/>
    </source>
</evidence>
<feature type="domain" description="OmpA-like" evidence="7">
    <location>
        <begin position="166"/>
        <end position="281"/>
    </location>
</feature>
<comment type="caution">
    <text evidence="8">The sequence shown here is derived from an EMBL/GenBank/DDBJ whole genome shotgun (WGS) entry which is preliminary data.</text>
</comment>
<dbReference type="PANTHER" id="PTHR30329">
    <property type="entry name" value="STATOR ELEMENT OF FLAGELLAR MOTOR COMPLEX"/>
    <property type="match status" value="1"/>
</dbReference>
<dbReference type="RefSeq" id="WP_256611731.1">
    <property type="nucleotide sequence ID" value="NZ_JANIBM010000023.1"/>
</dbReference>
<reference evidence="8 9" key="1">
    <citation type="submission" date="2022-07" db="EMBL/GenBank/DDBJ databases">
        <title>Methylomonas rivi sp. nov., Methylomonas rosea sp. nov., Methylomonas aureus sp. nov. and Methylomonas subterranea sp. nov., four novel methanotrophs isolated from a freshwater creek and the deep terrestrial subsurface.</title>
        <authorList>
            <person name="Abin C."/>
            <person name="Sankaranarayanan K."/>
            <person name="Garner C."/>
            <person name="Sindelar R."/>
            <person name="Kotary K."/>
            <person name="Garner R."/>
            <person name="Barclay S."/>
            <person name="Lawson P."/>
            <person name="Krumholz L."/>
        </authorList>
    </citation>
    <scope>NUCLEOTIDE SEQUENCE [LARGE SCALE GENOMIC DNA]</scope>
    <source>
        <strain evidence="8 9">SURF-1</strain>
    </source>
</reference>
<keyword evidence="6" id="KW-1133">Transmembrane helix</keyword>
<dbReference type="PANTHER" id="PTHR30329:SF21">
    <property type="entry name" value="LIPOPROTEIN YIAD-RELATED"/>
    <property type="match status" value="1"/>
</dbReference>
<proteinExistence type="predicted"/>
<dbReference type="SUPFAM" id="SSF103088">
    <property type="entry name" value="OmpA-like"/>
    <property type="match status" value="1"/>
</dbReference>
<feature type="transmembrane region" description="Helical" evidence="6">
    <location>
        <begin position="45"/>
        <end position="63"/>
    </location>
</feature>
<feature type="region of interest" description="Disordered" evidence="5">
    <location>
        <begin position="94"/>
        <end position="141"/>
    </location>
</feature>
<keyword evidence="2 4" id="KW-0472">Membrane</keyword>
<evidence type="ECO:0000256" key="6">
    <source>
        <dbReference type="SAM" id="Phobius"/>
    </source>
</evidence>
<evidence type="ECO:0000256" key="2">
    <source>
        <dbReference type="ARBA" id="ARBA00023136"/>
    </source>
</evidence>
<dbReference type="InterPro" id="IPR050330">
    <property type="entry name" value="Bact_OuterMem_StrucFunc"/>
</dbReference>
<evidence type="ECO:0000256" key="5">
    <source>
        <dbReference type="SAM" id="MobiDB-lite"/>
    </source>
</evidence>
<protein>
    <submittedName>
        <fullName evidence="8">OmpA family protein</fullName>
    </submittedName>
</protein>
<gene>
    <name evidence="8" type="ORF">NP603_14980</name>
</gene>
<dbReference type="PROSITE" id="PS51123">
    <property type="entry name" value="OMPA_2"/>
    <property type="match status" value="1"/>
</dbReference>
<evidence type="ECO:0000313" key="9">
    <source>
        <dbReference type="Proteomes" id="UP001524569"/>
    </source>
</evidence>
<organism evidence="8 9">
    <name type="scientific">Methylomonas aurea</name>
    <dbReference type="NCBI Taxonomy" id="2952224"/>
    <lineage>
        <taxon>Bacteria</taxon>
        <taxon>Pseudomonadati</taxon>
        <taxon>Pseudomonadota</taxon>
        <taxon>Gammaproteobacteria</taxon>
        <taxon>Methylococcales</taxon>
        <taxon>Methylococcaceae</taxon>
        <taxon>Methylomonas</taxon>
    </lineage>
</organism>
<comment type="subcellular location">
    <subcellularLocation>
        <location evidence="1">Cell outer membrane</location>
    </subcellularLocation>
</comment>
<evidence type="ECO:0000256" key="4">
    <source>
        <dbReference type="PROSITE-ProRule" id="PRU00473"/>
    </source>
</evidence>
<accession>A0ABT1UJL2</accession>
<evidence type="ECO:0000313" key="8">
    <source>
        <dbReference type="EMBL" id="MCQ8182423.1"/>
    </source>
</evidence>
<dbReference type="CDD" id="cd07185">
    <property type="entry name" value="OmpA_C-like"/>
    <property type="match status" value="1"/>
</dbReference>
<sequence length="281" mass="29287">MKKTRSLDHDGLDGVLPSLDKARLDSGNLRVKPEKALKKPKRSNVPWLVGVVGLLALLAVLTIDLSKIPESTTGTAALSKPIILVEPSAEISRQQPEIAATKPEAPAGPAAAAMAPMPVAEAKTEAGPAPDAQQTEQAGIEGEQQLTDAIASLPTEPTAAGVSKAAADTFAVPRFTVYFKFDSGQMAQQSAAKVDELVSAAQSCSGQVRLVGHTCNLGTDAGNLALGRIRANVVKKMLVARGIPKQNIVTASEGMARPAAPNDSRAGQALNRRVELHCLDQ</sequence>
<evidence type="ECO:0000259" key="7">
    <source>
        <dbReference type="PROSITE" id="PS51123"/>
    </source>
</evidence>
<dbReference type="InterPro" id="IPR006665">
    <property type="entry name" value="OmpA-like"/>
</dbReference>
<dbReference type="InterPro" id="IPR036737">
    <property type="entry name" value="OmpA-like_sf"/>
</dbReference>